<comment type="caution">
    <text evidence="2">The sequence shown here is derived from an EMBL/GenBank/DDBJ whole genome shotgun (WGS) entry which is preliminary data.</text>
</comment>
<gene>
    <name evidence="2" type="ORF">PG994_014602</name>
</gene>
<dbReference type="EMBL" id="JAQQWL010000015">
    <property type="protein sequence ID" value="KAK8041595.1"/>
    <property type="molecule type" value="Genomic_DNA"/>
</dbReference>
<reference evidence="2 3" key="1">
    <citation type="submission" date="2023-01" db="EMBL/GenBank/DDBJ databases">
        <title>Analysis of 21 Apiospora genomes using comparative genomics revels a genus with tremendous synthesis potential of carbohydrate active enzymes and secondary metabolites.</title>
        <authorList>
            <person name="Sorensen T."/>
        </authorList>
    </citation>
    <scope>NUCLEOTIDE SEQUENCE [LARGE SCALE GENOMIC DNA]</scope>
    <source>
        <strain evidence="2 3">CBS 135458</strain>
    </source>
</reference>
<dbReference type="Proteomes" id="UP001480595">
    <property type="component" value="Unassembled WGS sequence"/>
</dbReference>
<evidence type="ECO:0000313" key="2">
    <source>
        <dbReference type="EMBL" id="KAK8041595.1"/>
    </source>
</evidence>
<protein>
    <submittedName>
        <fullName evidence="2">Uncharacterized protein</fullName>
    </submittedName>
</protein>
<name>A0ABR1T4S1_9PEZI</name>
<keyword evidence="1" id="KW-0732">Signal</keyword>
<accession>A0ABR1T4S1</accession>
<keyword evidence="3" id="KW-1185">Reference proteome</keyword>
<organism evidence="2 3">
    <name type="scientific">Apiospora phragmitis</name>
    <dbReference type="NCBI Taxonomy" id="2905665"/>
    <lineage>
        <taxon>Eukaryota</taxon>
        <taxon>Fungi</taxon>
        <taxon>Dikarya</taxon>
        <taxon>Ascomycota</taxon>
        <taxon>Pezizomycotina</taxon>
        <taxon>Sordariomycetes</taxon>
        <taxon>Xylariomycetidae</taxon>
        <taxon>Amphisphaeriales</taxon>
        <taxon>Apiosporaceae</taxon>
        <taxon>Apiospora</taxon>
    </lineage>
</organism>
<feature type="chain" id="PRO_5045594344" evidence="1">
    <location>
        <begin position="29"/>
        <end position="246"/>
    </location>
</feature>
<sequence length="246" mass="27355">MQLLSTQSFGRFLAALLLAPSAINLCLAAPQPIGNTVEGSALVARKDTSALKSFKTKVDGADVKIRQDQTKFVDFSQKGQKSVSSVGYNQCFGVIIGTNKGAVVGHYTCGDVGQQKAKTELQREWNAHKDDKLKSPKVWLYAKVKVDDDHKIHEDTYENPDAFKEFKNIVKDITGKDAQIEKYLNVNDVIVDKGKERDGFDQKTADVYSNYAGYYVTKGLLSLDVKFMTLDMQKDSYKGEIERAGH</sequence>
<feature type="signal peptide" evidence="1">
    <location>
        <begin position="1"/>
        <end position="28"/>
    </location>
</feature>
<evidence type="ECO:0000313" key="3">
    <source>
        <dbReference type="Proteomes" id="UP001480595"/>
    </source>
</evidence>
<proteinExistence type="predicted"/>
<dbReference type="GeneID" id="92099074"/>
<dbReference type="RefSeq" id="XP_066709140.1">
    <property type="nucleotide sequence ID" value="XM_066866011.1"/>
</dbReference>
<evidence type="ECO:0000256" key="1">
    <source>
        <dbReference type="SAM" id="SignalP"/>
    </source>
</evidence>